<accession>A0A8X8A497</accession>
<dbReference type="InterPro" id="IPR019376">
    <property type="entry name" value="Myeloid_leukemia_factor"/>
</dbReference>
<feature type="compositionally biased region" description="Polar residues" evidence="5">
    <location>
        <begin position="314"/>
        <end position="332"/>
    </location>
</feature>
<evidence type="ECO:0000256" key="5">
    <source>
        <dbReference type="SAM" id="MobiDB-lite"/>
    </source>
</evidence>
<dbReference type="PANTHER" id="PTHR13105">
    <property type="entry name" value="MYELOID LEUKEMIA FACTOR"/>
    <property type="match status" value="1"/>
</dbReference>
<dbReference type="EMBL" id="JAAWWB010000005">
    <property type="protein sequence ID" value="KAG6782683.1"/>
    <property type="molecule type" value="Genomic_DNA"/>
</dbReference>
<feature type="region of interest" description="Disordered" evidence="5">
    <location>
        <begin position="244"/>
        <end position="270"/>
    </location>
</feature>
<comment type="similarity">
    <text evidence="2">Belongs to the MLF family.</text>
</comment>
<evidence type="ECO:0008006" key="8">
    <source>
        <dbReference type="Google" id="ProtNLM"/>
    </source>
</evidence>
<feature type="region of interest" description="Disordered" evidence="5">
    <location>
        <begin position="312"/>
        <end position="390"/>
    </location>
</feature>
<keyword evidence="4" id="KW-0597">Phosphoprotein</keyword>
<organism evidence="6 7">
    <name type="scientific">Populus tomentosa</name>
    <name type="common">Chinese white poplar</name>
    <dbReference type="NCBI Taxonomy" id="118781"/>
    <lineage>
        <taxon>Eukaryota</taxon>
        <taxon>Viridiplantae</taxon>
        <taxon>Streptophyta</taxon>
        <taxon>Embryophyta</taxon>
        <taxon>Tracheophyta</taxon>
        <taxon>Spermatophyta</taxon>
        <taxon>Magnoliopsida</taxon>
        <taxon>eudicotyledons</taxon>
        <taxon>Gunneridae</taxon>
        <taxon>Pentapetalae</taxon>
        <taxon>rosids</taxon>
        <taxon>fabids</taxon>
        <taxon>Malpighiales</taxon>
        <taxon>Salicaceae</taxon>
        <taxon>Saliceae</taxon>
        <taxon>Populus</taxon>
    </lineage>
</organism>
<evidence type="ECO:0000256" key="1">
    <source>
        <dbReference type="ARBA" id="ARBA00004496"/>
    </source>
</evidence>
<comment type="caution">
    <text evidence="6">The sequence shown here is derived from an EMBL/GenBank/DDBJ whole genome shotgun (WGS) entry which is preliminary data.</text>
</comment>
<evidence type="ECO:0000256" key="4">
    <source>
        <dbReference type="ARBA" id="ARBA00022553"/>
    </source>
</evidence>
<feature type="compositionally biased region" description="Basic and acidic residues" evidence="5">
    <location>
        <begin position="110"/>
        <end position="122"/>
    </location>
</feature>
<keyword evidence="3" id="KW-0963">Cytoplasm</keyword>
<dbReference type="Pfam" id="PF10248">
    <property type="entry name" value="Mlf1IP"/>
    <property type="match status" value="1"/>
</dbReference>
<evidence type="ECO:0000256" key="3">
    <source>
        <dbReference type="ARBA" id="ARBA00022490"/>
    </source>
</evidence>
<proteinExistence type="inferred from homology"/>
<sequence>MVLYCVCLKMQGGRVNRDPFFGNGGPFSGFGSQRSLLSGFFGGRDPFDDPFFTRPFGGLLESSFFGSSGNPFANMHPSPFDNMHPSGYIEQQVPEPKKSRGPIIEELDSDNEKTEGDEEKKENPRKHGRRSKEPFVEDPDDEAEGEMSSCIMCCRAWYLIYFAADNVVRVRKQVYMFVLLVAVRKSKHLQYRNDYSRFNGIESQPQGRRFTFQSSTVTHGGANGAYYTSSITRRAGSDGVTFEESKEADSATGQATHRVSRGLHNKGHSFTRKLKSDGRVDTMQTLHNLNEDELSGFEEAWKGNAGKHLPGWTGSFTGIDNTGTSSSGQNAQARRGGWALPSSEGSQHSKRIVPDTTVEAGSSHIQKSGRRKGSSDVKDMNSYPRWKPNN</sequence>
<reference evidence="6" key="1">
    <citation type="journal article" date="2020" name="bioRxiv">
        <title>Hybrid origin of Populus tomentosa Carr. identified through genome sequencing and phylogenomic analysis.</title>
        <authorList>
            <person name="An X."/>
            <person name="Gao K."/>
            <person name="Chen Z."/>
            <person name="Li J."/>
            <person name="Yang X."/>
            <person name="Yang X."/>
            <person name="Zhou J."/>
            <person name="Guo T."/>
            <person name="Zhao T."/>
            <person name="Huang S."/>
            <person name="Miao D."/>
            <person name="Khan W.U."/>
            <person name="Rao P."/>
            <person name="Ye M."/>
            <person name="Lei B."/>
            <person name="Liao W."/>
            <person name="Wang J."/>
            <person name="Ji L."/>
            <person name="Li Y."/>
            <person name="Guo B."/>
            <person name="Mustafa N.S."/>
            <person name="Li S."/>
            <person name="Yun Q."/>
            <person name="Keller S.R."/>
            <person name="Mao J."/>
            <person name="Zhang R."/>
            <person name="Strauss S.H."/>
        </authorList>
    </citation>
    <scope>NUCLEOTIDE SEQUENCE</scope>
    <source>
        <strain evidence="6">GM15</strain>
        <tissue evidence="6">Leaf</tissue>
    </source>
</reference>
<name>A0A8X8A497_POPTO</name>
<keyword evidence="7" id="KW-1185">Reference proteome</keyword>
<feature type="region of interest" description="Disordered" evidence="5">
    <location>
        <begin position="75"/>
        <end position="143"/>
    </location>
</feature>
<evidence type="ECO:0000313" key="7">
    <source>
        <dbReference type="Proteomes" id="UP000886885"/>
    </source>
</evidence>
<dbReference type="Proteomes" id="UP000886885">
    <property type="component" value="Chromosome 3A"/>
</dbReference>
<dbReference type="OrthoDB" id="8707547at2759"/>
<dbReference type="AlphaFoldDB" id="A0A8X8A497"/>
<gene>
    <name evidence="6" type="ORF">POTOM_012094</name>
</gene>
<evidence type="ECO:0000313" key="6">
    <source>
        <dbReference type="EMBL" id="KAG6782683.1"/>
    </source>
</evidence>
<comment type="subcellular location">
    <subcellularLocation>
        <location evidence="1">Cytoplasm</location>
    </subcellularLocation>
</comment>
<protein>
    <recommendedName>
        <fullName evidence="8">Glycine-rich protein</fullName>
    </recommendedName>
</protein>
<feature type="compositionally biased region" description="Basic residues" evidence="5">
    <location>
        <begin position="258"/>
        <end position="270"/>
    </location>
</feature>
<evidence type="ECO:0000256" key="2">
    <source>
        <dbReference type="ARBA" id="ARBA00008332"/>
    </source>
</evidence>
<dbReference type="GO" id="GO:0005737">
    <property type="term" value="C:cytoplasm"/>
    <property type="evidence" value="ECO:0007669"/>
    <property type="project" value="UniProtKB-SubCell"/>
</dbReference>